<keyword evidence="1" id="KW-0472">Membrane</keyword>
<evidence type="ECO:0000313" key="2">
    <source>
        <dbReference type="EMBL" id="VDO23534.1"/>
    </source>
</evidence>
<dbReference type="OMA" id="WPAIIHS"/>
<keyword evidence="1" id="KW-1133">Transmembrane helix</keyword>
<sequence>MILFDKVALPEYFTNLWQWDVEWEEDNPDYRCLLGRVHVVNAAKVLLWFELLAVPLYILFLFPWWIIFIGPHLVIIILTLYALKKEKHRWMWPINLYAVFHTTRKYFEAKAEGAAFPTEAETGVEKLMRPI</sequence>
<keyword evidence="1" id="KW-0812">Transmembrane</keyword>
<name>A0A0N4W3Z3_HAEPC</name>
<evidence type="ECO:0000313" key="4">
    <source>
        <dbReference type="WBParaSite" id="HPLM_0000457301-mRNA-1"/>
    </source>
</evidence>
<reference evidence="4" key="1">
    <citation type="submission" date="2017-02" db="UniProtKB">
        <authorList>
            <consortium name="WormBaseParasite"/>
        </authorList>
    </citation>
    <scope>IDENTIFICATION</scope>
</reference>
<dbReference type="AlphaFoldDB" id="A0A0N4W3Z3"/>
<protein>
    <submittedName>
        <fullName evidence="4">Conjugal transfer protein</fullName>
    </submittedName>
</protein>
<dbReference type="WBParaSite" id="HPLM_0000457301-mRNA-1">
    <property type="protein sequence ID" value="HPLM_0000457301-mRNA-1"/>
    <property type="gene ID" value="HPLM_0000457301"/>
</dbReference>
<feature type="transmembrane region" description="Helical" evidence="1">
    <location>
        <begin position="56"/>
        <end position="83"/>
    </location>
</feature>
<reference evidence="2 3" key="2">
    <citation type="submission" date="2018-11" db="EMBL/GenBank/DDBJ databases">
        <authorList>
            <consortium name="Pathogen Informatics"/>
        </authorList>
    </citation>
    <scope>NUCLEOTIDE SEQUENCE [LARGE SCALE GENOMIC DNA]</scope>
    <source>
        <strain evidence="2 3">MHpl1</strain>
    </source>
</reference>
<dbReference type="Proteomes" id="UP000268014">
    <property type="component" value="Unassembled WGS sequence"/>
</dbReference>
<organism evidence="4">
    <name type="scientific">Haemonchus placei</name>
    <name type="common">Barber's pole worm</name>
    <dbReference type="NCBI Taxonomy" id="6290"/>
    <lineage>
        <taxon>Eukaryota</taxon>
        <taxon>Metazoa</taxon>
        <taxon>Ecdysozoa</taxon>
        <taxon>Nematoda</taxon>
        <taxon>Chromadorea</taxon>
        <taxon>Rhabditida</taxon>
        <taxon>Rhabditina</taxon>
        <taxon>Rhabditomorpha</taxon>
        <taxon>Strongyloidea</taxon>
        <taxon>Trichostrongylidae</taxon>
        <taxon>Haemonchus</taxon>
    </lineage>
</organism>
<evidence type="ECO:0000313" key="3">
    <source>
        <dbReference type="Proteomes" id="UP000268014"/>
    </source>
</evidence>
<keyword evidence="3" id="KW-1185">Reference proteome</keyword>
<dbReference type="EMBL" id="UZAF01016225">
    <property type="protein sequence ID" value="VDO23534.1"/>
    <property type="molecule type" value="Genomic_DNA"/>
</dbReference>
<evidence type="ECO:0000256" key="1">
    <source>
        <dbReference type="SAM" id="Phobius"/>
    </source>
</evidence>
<accession>A0A0N4W3Z3</accession>
<proteinExistence type="predicted"/>
<gene>
    <name evidence="2" type="ORF">HPLM_LOCUS4565</name>
</gene>
<dbReference type="OrthoDB" id="5789289at2759"/>